<dbReference type="Gene3D" id="1.10.10.60">
    <property type="entry name" value="Homeodomain-like"/>
    <property type="match status" value="1"/>
</dbReference>
<dbReference type="PROSITE" id="PS00041">
    <property type="entry name" value="HTH_ARAC_FAMILY_1"/>
    <property type="match status" value="1"/>
</dbReference>
<comment type="function">
    <text evidence="5">Regulatory protein of the TOL plasmid xyl operons. XylS activates the xylXYZLTEGFJQKIH operon required for the degradation of toluene, m-xylene and p-xylene.</text>
</comment>
<dbReference type="InterPro" id="IPR009057">
    <property type="entry name" value="Homeodomain-like_sf"/>
</dbReference>
<gene>
    <name evidence="7" type="ORF">SAMN05216272_1069</name>
</gene>
<feature type="domain" description="HTH araC/xylS-type" evidence="6">
    <location>
        <begin position="233"/>
        <end position="334"/>
    </location>
</feature>
<proteinExistence type="predicted"/>
<dbReference type="GO" id="GO:0005737">
    <property type="term" value="C:cytoplasm"/>
    <property type="evidence" value="ECO:0007669"/>
    <property type="project" value="UniProtKB-SubCell"/>
</dbReference>
<evidence type="ECO:0000313" key="8">
    <source>
        <dbReference type="Proteomes" id="UP000199636"/>
    </source>
</evidence>
<dbReference type="GO" id="GO:0003700">
    <property type="term" value="F:DNA-binding transcription factor activity"/>
    <property type="evidence" value="ECO:0007669"/>
    <property type="project" value="InterPro"/>
</dbReference>
<keyword evidence="3 7" id="KW-0238">DNA-binding</keyword>
<evidence type="ECO:0000256" key="1">
    <source>
        <dbReference type="ARBA" id="ARBA00004496"/>
    </source>
</evidence>
<evidence type="ECO:0000313" key="7">
    <source>
        <dbReference type="EMBL" id="SDI13481.1"/>
    </source>
</evidence>
<dbReference type="OrthoDB" id="9023142at2"/>
<evidence type="ECO:0000256" key="3">
    <source>
        <dbReference type="ARBA" id="ARBA00023125"/>
    </source>
</evidence>
<organism evidence="7 8">
    <name type="scientific">Pseudomonas panipatensis</name>
    <dbReference type="NCBI Taxonomy" id="428992"/>
    <lineage>
        <taxon>Bacteria</taxon>
        <taxon>Pseudomonadati</taxon>
        <taxon>Pseudomonadota</taxon>
        <taxon>Gammaproteobacteria</taxon>
        <taxon>Pseudomonadales</taxon>
        <taxon>Pseudomonadaceae</taxon>
        <taxon>Pseudomonas</taxon>
    </lineage>
</organism>
<evidence type="ECO:0000256" key="2">
    <source>
        <dbReference type="ARBA" id="ARBA00023015"/>
    </source>
</evidence>
<dbReference type="RefSeq" id="WP_090263396.1">
    <property type="nucleotide sequence ID" value="NZ_FNDS01000006.1"/>
</dbReference>
<dbReference type="Pfam" id="PF14525">
    <property type="entry name" value="AraC_binding_2"/>
    <property type="match status" value="1"/>
</dbReference>
<name>A0A1G8I403_9PSED</name>
<dbReference type="InterPro" id="IPR035418">
    <property type="entry name" value="AraC-bd_2"/>
</dbReference>
<evidence type="ECO:0000256" key="5">
    <source>
        <dbReference type="ARBA" id="ARBA00037345"/>
    </source>
</evidence>
<dbReference type="InterPro" id="IPR050204">
    <property type="entry name" value="AraC_XylS_family_regulators"/>
</dbReference>
<protein>
    <submittedName>
        <fullName evidence="7">AraC-type DNA-binding protein</fullName>
    </submittedName>
</protein>
<dbReference type="PROSITE" id="PS01124">
    <property type="entry name" value="HTH_ARAC_FAMILY_2"/>
    <property type="match status" value="1"/>
</dbReference>
<dbReference type="PANTHER" id="PTHR46796:SF12">
    <property type="entry name" value="HTH-TYPE DNA-BINDING TRANSCRIPTIONAL ACTIVATOR EUTR"/>
    <property type="match status" value="1"/>
</dbReference>
<dbReference type="EMBL" id="FNDS01000006">
    <property type="protein sequence ID" value="SDI13481.1"/>
    <property type="molecule type" value="Genomic_DNA"/>
</dbReference>
<evidence type="ECO:0000259" key="6">
    <source>
        <dbReference type="PROSITE" id="PS01124"/>
    </source>
</evidence>
<dbReference type="Pfam" id="PF12833">
    <property type="entry name" value="HTH_18"/>
    <property type="match status" value="1"/>
</dbReference>
<evidence type="ECO:0000256" key="4">
    <source>
        <dbReference type="ARBA" id="ARBA00023163"/>
    </source>
</evidence>
<dbReference type="PANTHER" id="PTHR46796">
    <property type="entry name" value="HTH-TYPE TRANSCRIPTIONAL ACTIVATOR RHAS-RELATED"/>
    <property type="match status" value="1"/>
</dbReference>
<comment type="subcellular location">
    <subcellularLocation>
        <location evidence="1">Cytoplasm</location>
    </subcellularLocation>
</comment>
<dbReference type="AlphaFoldDB" id="A0A1G8I403"/>
<dbReference type="GO" id="GO:0009893">
    <property type="term" value="P:positive regulation of metabolic process"/>
    <property type="evidence" value="ECO:0007669"/>
    <property type="project" value="UniProtKB-ARBA"/>
</dbReference>
<dbReference type="InterPro" id="IPR018060">
    <property type="entry name" value="HTH_AraC"/>
</dbReference>
<keyword evidence="4" id="KW-0804">Transcription</keyword>
<dbReference type="SUPFAM" id="SSF46689">
    <property type="entry name" value="Homeodomain-like"/>
    <property type="match status" value="2"/>
</dbReference>
<accession>A0A1G8I403</accession>
<dbReference type="SMART" id="SM00342">
    <property type="entry name" value="HTH_ARAC"/>
    <property type="match status" value="1"/>
</dbReference>
<reference evidence="8" key="1">
    <citation type="submission" date="2016-10" db="EMBL/GenBank/DDBJ databases">
        <authorList>
            <person name="Varghese N."/>
            <person name="Submissions S."/>
        </authorList>
    </citation>
    <scope>NUCLEOTIDE SEQUENCE [LARGE SCALE GENOMIC DNA]</scope>
    <source>
        <strain evidence="8">CCM 7469</strain>
    </source>
</reference>
<dbReference type="Proteomes" id="UP000199636">
    <property type="component" value="Unassembled WGS sequence"/>
</dbReference>
<keyword evidence="2" id="KW-0805">Transcription regulation</keyword>
<dbReference type="STRING" id="428992.SAMN05216272_1069"/>
<dbReference type="GO" id="GO:0043565">
    <property type="term" value="F:sequence-specific DNA binding"/>
    <property type="evidence" value="ECO:0007669"/>
    <property type="project" value="InterPro"/>
</dbReference>
<sequence>MESLYFSPAVPPDVVLSRFEVCRTRDLDEARHWGERIFCANRLRSLDAKGSVNTRIYYRRLGGIGIGRMSYGGDISIDPGQLETFSLIQMPIRGQERIDFGEQRVLSDPTVASILNAHVPFVINHSNSTEKLIIRLDNNVLERHCQQHLGRSLRKDIEFQAAMPLDTPQGRRWMRMVGWLYDSLSADEGELPPILASQFEHTLVSMLLACQPNNYSAELMADEGPSIAPSFVKRVERYIEEHAHEPISIVDMAEYAGVSSRSLFTGFRRFRNTSPMLYLKEVRLRNVHEELQRQSPGGSTVTAVAFRWGFSHLGHFTTDYKRRFGESPSETLAR</sequence>
<keyword evidence="8" id="KW-1185">Reference proteome</keyword>
<dbReference type="InterPro" id="IPR018062">
    <property type="entry name" value="HTH_AraC-typ_CS"/>
</dbReference>